<dbReference type="Proteomes" id="UP000007113">
    <property type="component" value="Chromosome"/>
</dbReference>
<dbReference type="SUPFAM" id="SSF50956">
    <property type="entry name" value="Thermostable phytase (3-phytase)"/>
    <property type="match status" value="1"/>
</dbReference>
<dbReference type="PANTHER" id="PTHR24104">
    <property type="entry name" value="E3 UBIQUITIN-PROTEIN LIGASE NHLRC1-RELATED"/>
    <property type="match status" value="1"/>
</dbReference>
<dbReference type="AlphaFoldDB" id="G8NRS3"/>
<accession>G8NRS3</accession>
<dbReference type="STRING" id="682795.AciX8_4237"/>
<evidence type="ECO:0000313" key="4">
    <source>
        <dbReference type="Proteomes" id="UP000007113"/>
    </source>
</evidence>
<keyword evidence="1" id="KW-0677">Repeat</keyword>
<dbReference type="RefSeq" id="WP_014267385.1">
    <property type="nucleotide sequence ID" value="NC_016631.1"/>
</dbReference>
<dbReference type="InterPro" id="IPR011042">
    <property type="entry name" value="6-blade_b-propeller_TolB-like"/>
</dbReference>
<dbReference type="Gene3D" id="2.120.10.30">
    <property type="entry name" value="TolB, C-terminal domain"/>
    <property type="match status" value="2"/>
</dbReference>
<gene>
    <name evidence="3" type="ordered locus">AciX8_4237</name>
</gene>
<reference evidence="3 4" key="1">
    <citation type="submission" date="2011-11" db="EMBL/GenBank/DDBJ databases">
        <title>Complete sequence of Granulicella mallensis MP5ACTX8.</title>
        <authorList>
            <consortium name="US DOE Joint Genome Institute"/>
            <person name="Lucas S."/>
            <person name="Copeland A."/>
            <person name="Lapidus A."/>
            <person name="Cheng J.-F."/>
            <person name="Goodwin L."/>
            <person name="Pitluck S."/>
            <person name="Peters L."/>
            <person name="Lu M."/>
            <person name="Detter J.C."/>
            <person name="Han C."/>
            <person name="Tapia R."/>
            <person name="Land M."/>
            <person name="Hauser L."/>
            <person name="Kyrpides N."/>
            <person name="Ivanova N."/>
            <person name="Mikhailova N."/>
            <person name="Pagani I."/>
            <person name="Rawat S."/>
            <person name="Mannisto M."/>
            <person name="Haggblom M."/>
            <person name="Woyke T."/>
        </authorList>
    </citation>
    <scope>NUCLEOTIDE SEQUENCE [LARGE SCALE GENOMIC DNA]</scope>
    <source>
        <strain evidence="4">ATCC BAA-1857 / DSM 23137 / MP5ACTX8</strain>
    </source>
</reference>
<dbReference type="OrthoDB" id="107658at2"/>
<sequence>MQLYAAGTSGNGSAPQALLSSAVTTDATGSFTVPSGYTCPSATAITYLLAEGGQAAGASSANADLWLMAPIGACGDITASTTAVLNEVTTVASAWALSQFLAPEGNLGATSTNALGLANAVIVANNLVNIATGTSPGAAVPANVTVSTAKLNTLADALSSCMAPAGETACAALLSAATTSGTTPGNTLDAALNIARHPANNVSSIYTLAQANAIFPSLTAAPPDWLLYRTITGGGLEQTPRAIAIDSAGNVWVATDYGAVAKFSTNGTPVAPEGFTGTGVNESRSMALDVHDNVWIANRETTQNSGLGDVIELSPTGQLLSGTGGFTDGGINFPQGIATDPNGNVWVANANLSTVTLLNDSGTVLAASIGAGGGLIAVPDAIAVDANDNAWVGNTGAGSTITRISSDGSQVTNLTCCDHPAGIAVDQEDNVWTANFLDDSITMITNTSAASPNIDNFSGAHSGLFSPNGIAVDGAGNVWVTNYYQNPAGSLTEVAGADASVPGAFLSPPDAGFGSDASMLDPYGIAIDASGNLWVSNTGNLSVTQFVGAAVPVKTPLVGPPQLP</sequence>
<organism evidence="3 4">
    <name type="scientific">Granulicella mallensis (strain ATCC BAA-1857 / DSM 23137 / MP5ACTX8)</name>
    <dbReference type="NCBI Taxonomy" id="682795"/>
    <lineage>
        <taxon>Bacteria</taxon>
        <taxon>Pseudomonadati</taxon>
        <taxon>Acidobacteriota</taxon>
        <taxon>Terriglobia</taxon>
        <taxon>Terriglobales</taxon>
        <taxon>Acidobacteriaceae</taxon>
        <taxon>Granulicella</taxon>
    </lineage>
</organism>
<evidence type="ECO:0000256" key="2">
    <source>
        <dbReference type="PROSITE-ProRule" id="PRU00504"/>
    </source>
</evidence>
<feature type="repeat" description="NHL" evidence="2">
    <location>
        <begin position="322"/>
        <end position="361"/>
    </location>
</feature>
<evidence type="ECO:0000313" key="3">
    <source>
        <dbReference type="EMBL" id="AEU38514.1"/>
    </source>
</evidence>
<evidence type="ECO:0000256" key="1">
    <source>
        <dbReference type="ARBA" id="ARBA00022737"/>
    </source>
</evidence>
<name>G8NRS3_GRAMM</name>
<dbReference type="PROSITE" id="PS51125">
    <property type="entry name" value="NHL"/>
    <property type="match status" value="1"/>
</dbReference>
<dbReference type="CDD" id="cd05819">
    <property type="entry name" value="NHL"/>
    <property type="match status" value="1"/>
</dbReference>
<dbReference type="EMBL" id="CP003130">
    <property type="protein sequence ID" value="AEU38514.1"/>
    <property type="molecule type" value="Genomic_DNA"/>
</dbReference>
<proteinExistence type="predicted"/>
<dbReference type="eggNOG" id="COG3391">
    <property type="taxonomic scope" value="Bacteria"/>
</dbReference>
<dbReference type="HOGENOM" id="CLU_016729_0_0_0"/>
<dbReference type="KEGG" id="gma:AciX8_4237"/>
<keyword evidence="4" id="KW-1185">Reference proteome</keyword>
<dbReference type="eggNOG" id="COG4257">
    <property type="taxonomic scope" value="Bacteria"/>
</dbReference>
<dbReference type="InterPro" id="IPR050952">
    <property type="entry name" value="TRIM-NHL_E3_ligases"/>
</dbReference>
<protein>
    <submittedName>
        <fullName evidence="3">NHL repeat containing protein</fullName>
    </submittedName>
</protein>
<dbReference type="SUPFAM" id="SSF63829">
    <property type="entry name" value="Calcium-dependent phosphotriesterase"/>
    <property type="match status" value="1"/>
</dbReference>
<dbReference type="InterPro" id="IPR001258">
    <property type="entry name" value="NHL_repeat"/>
</dbReference>